<comment type="caution">
    <text evidence="1">The sequence shown here is derived from an EMBL/GenBank/DDBJ whole genome shotgun (WGS) entry which is preliminary data.</text>
</comment>
<protein>
    <submittedName>
        <fullName evidence="1">Uncharacterized protein</fullName>
    </submittedName>
</protein>
<dbReference type="Proteomes" id="UP000682811">
    <property type="component" value="Unassembled WGS sequence"/>
</dbReference>
<keyword evidence="2" id="KW-1185">Reference proteome</keyword>
<dbReference type="AlphaFoldDB" id="A0A919YCT2"/>
<proteinExistence type="predicted"/>
<evidence type="ECO:0000313" key="1">
    <source>
        <dbReference type="EMBL" id="GIO46833.1"/>
    </source>
</evidence>
<organism evidence="1 2">
    <name type="scientific">Paenibacillus azoreducens</name>
    <dbReference type="NCBI Taxonomy" id="116718"/>
    <lineage>
        <taxon>Bacteria</taxon>
        <taxon>Bacillati</taxon>
        <taxon>Bacillota</taxon>
        <taxon>Bacilli</taxon>
        <taxon>Bacillales</taxon>
        <taxon>Paenibacillaceae</taxon>
        <taxon>Paenibacillus</taxon>
    </lineage>
</organism>
<name>A0A919YCT2_9BACL</name>
<sequence>MSNDNNEFPINSYREIVFTNTESNRILEKNKSFSVTWYEEKKSFSSMYEAQEYISSEIYPEILHNYNGYKTTDPQLACSLLFELIKAKTHGFITREVHASIDVIEKKLYYLVWISPE</sequence>
<gene>
    <name evidence="1" type="ORF">J34TS1_15980</name>
</gene>
<reference evidence="1 2" key="1">
    <citation type="submission" date="2021-03" db="EMBL/GenBank/DDBJ databases">
        <title>Antimicrobial resistance genes in bacteria isolated from Japanese honey, and their potential for conferring macrolide and lincosamide resistance in the American foulbrood pathogen Paenibacillus larvae.</title>
        <authorList>
            <person name="Okamoto M."/>
            <person name="Kumagai M."/>
            <person name="Kanamori H."/>
            <person name="Takamatsu D."/>
        </authorList>
    </citation>
    <scope>NUCLEOTIDE SEQUENCE [LARGE SCALE GENOMIC DNA]</scope>
    <source>
        <strain evidence="1 2">J34TS1</strain>
    </source>
</reference>
<dbReference type="RefSeq" id="WP_212977795.1">
    <property type="nucleotide sequence ID" value="NZ_AP025343.1"/>
</dbReference>
<evidence type="ECO:0000313" key="2">
    <source>
        <dbReference type="Proteomes" id="UP000682811"/>
    </source>
</evidence>
<accession>A0A919YCT2</accession>
<dbReference type="EMBL" id="BORT01000005">
    <property type="protein sequence ID" value="GIO46833.1"/>
    <property type="molecule type" value="Genomic_DNA"/>
</dbReference>